<organism evidence="1">
    <name type="scientific">freshwater metagenome</name>
    <dbReference type="NCBI Taxonomy" id="449393"/>
    <lineage>
        <taxon>unclassified sequences</taxon>
        <taxon>metagenomes</taxon>
        <taxon>ecological metagenomes</taxon>
    </lineage>
</organism>
<evidence type="ECO:0000313" key="1">
    <source>
        <dbReference type="EMBL" id="CAB4902999.1"/>
    </source>
</evidence>
<dbReference type="AlphaFoldDB" id="A0A6J7GI22"/>
<accession>A0A6J7GI22</accession>
<proteinExistence type="predicted"/>
<name>A0A6J7GI22_9ZZZZ</name>
<reference evidence="1" key="1">
    <citation type="submission" date="2020-05" db="EMBL/GenBank/DDBJ databases">
        <authorList>
            <person name="Chiriac C."/>
            <person name="Salcher M."/>
            <person name="Ghai R."/>
            <person name="Kavagutti S V."/>
        </authorList>
    </citation>
    <scope>NUCLEOTIDE SEQUENCE</scope>
</reference>
<protein>
    <submittedName>
        <fullName evidence="1">Unannotated protein</fullName>
    </submittedName>
</protein>
<dbReference type="EMBL" id="CAFBMB010000078">
    <property type="protein sequence ID" value="CAB4902999.1"/>
    <property type="molecule type" value="Genomic_DNA"/>
</dbReference>
<sequence length="80" mass="8981">MARPSTDGLAERRGERVLIVMRKERALRAQIIELCCEEWIVLDEGVVVEVRTAVQDDGRSSLMEHRVPIGEVGDVLPRLG</sequence>
<gene>
    <name evidence="1" type="ORF">UFOPK3516_01030</name>
</gene>